<sequence>MLAVLRGADTMATKYPGPQLADLTETLLRADTMLRTSRRATGEAAKTARQDYRQAIARLEGVTLLAAKTTIARALDAPDGFRERLVQFWADHFTTVARSRRDSPLPATLVEEAIRPYVTDRFADMLKAVIQHPAMLGYLDQSASFGPNSRIGQRRTKGLNENLARELLELHTVGSGYGQDDVTQMAELLTGLTVGKKGPTFDPRRAEPGPETVLGKIYDGDKLETVLKALEDLAEHPATAAHVARKLAVHFVADQPNEGLVQALTDAWRNSGGDLLAVAESLLTQPASWSRLQEKARQPFDFTIAALRALGLDGADVMRMADDAFRQMILHPLAAMGQPWQRPPGPDGWPEAAEVWITPEAMAARITWAMDMPSRLVNPLPDPAALMTTALGTHLGERLAWAVPRSETIREAVGLVLASPEFNRR</sequence>
<comment type="caution">
    <text evidence="1">The sequence shown here is derived from an EMBL/GenBank/DDBJ whole genome shotgun (WGS) entry which is preliminary data.</text>
</comment>
<dbReference type="Proteomes" id="UP000297741">
    <property type="component" value="Unassembled WGS sequence"/>
</dbReference>
<keyword evidence="2" id="KW-1185">Reference proteome</keyword>
<dbReference type="EMBL" id="RPEM01000003">
    <property type="protein sequence ID" value="TGD44438.1"/>
    <property type="molecule type" value="Genomic_DNA"/>
</dbReference>
<reference evidence="1 2" key="1">
    <citation type="submission" date="2018-11" db="EMBL/GenBank/DDBJ databases">
        <title>Tabrizicola sp. isolated from sediment of alpine lake.</title>
        <authorList>
            <person name="Liu Z."/>
        </authorList>
    </citation>
    <scope>NUCLEOTIDE SEQUENCE [LARGE SCALE GENOMIC DNA]</scope>
    <source>
        <strain evidence="1 2">DRYC-M-16</strain>
    </source>
</reference>
<evidence type="ECO:0000313" key="1">
    <source>
        <dbReference type="EMBL" id="TGD44438.1"/>
    </source>
</evidence>
<evidence type="ECO:0000313" key="2">
    <source>
        <dbReference type="Proteomes" id="UP000297741"/>
    </source>
</evidence>
<protein>
    <submittedName>
        <fullName evidence="1">DUF1800 domain-containing protein</fullName>
    </submittedName>
</protein>
<name>A0ABY2KPB2_9RHOB</name>
<proteinExistence type="predicted"/>
<accession>A0ABY2KPB2</accession>
<gene>
    <name evidence="1" type="ORF">EEB11_06065</name>
</gene>
<dbReference type="InterPro" id="IPR014917">
    <property type="entry name" value="DUF1800"/>
</dbReference>
<dbReference type="Pfam" id="PF08811">
    <property type="entry name" value="DUF1800"/>
    <property type="match status" value="1"/>
</dbReference>
<organism evidence="1 2">
    <name type="scientific">Pseudotabrizicola sediminis</name>
    <dbReference type="NCBI Taxonomy" id="2486418"/>
    <lineage>
        <taxon>Bacteria</taxon>
        <taxon>Pseudomonadati</taxon>
        <taxon>Pseudomonadota</taxon>
        <taxon>Alphaproteobacteria</taxon>
        <taxon>Rhodobacterales</taxon>
        <taxon>Paracoccaceae</taxon>
        <taxon>Pseudotabrizicola</taxon>
    </lineage>
</organism>